<feature type="domain" description="MAGE" evidence="10">
    <location>
        <begin position="428"/>
        <end position="627"/>
    </location>
</feature>
<gene>
    <name evidence="12" type="ORF">E5288_WYG021803</name>
</gene>
<keyword evidence="4" id="KW-0862">Zinc</keyword>
<dbReference type="InterPro" id="IPR013761">
    <property type="entry name" value="SAM/pointed_sf"/>
</dbReference>
<dbReference type="GO" id="GO:0003677">
    <property type="term" value="F:DNA binding"/>
    <property type="evidence" value="ECO:0007669"/>
    <property type="project" value="UniProtKB-KW"/>
</dbReference>
<dbReference type="InterPro" id="IPR041899">
    <property type="entry name" value="MAGE_WH2"/>
</dbReference>
<dbReference type="InterPro" id="IPR037445">
    <property type="entry name" value="MAGE"/>
</dbReference>
<evidence type="ECO:0000256" key="7">
    <source>
        <dbReference type="PROSITE-ProRule" id="PRU00367"/>
    </source>
</evidence>
<dbReference type="InterPro" id="IPR001660">
    <property type="entry name" value="SAM"/>
</dbReference>
<dbReference type="FunFam" id="1.10.10.1210:FF:000001">
    <property type="entry name" value="melanoma-associated antigen D1"/>
    <property type="match status" value="2"/>
</dbReference>
<dbReference type="AlphaFoldDB" id="A0A6B0SL86"/>
<evidence type="ECO:0000256" key="8">
    <source>
        <dbReference type="SAM" id="MobiDB-lite"/>
    </source>
</evidence>
<dbReference type="PROSITE" id="PS50105">
    <property type="entry name" value="SAM_DOMAIN"/>
    <property type="match status" value="1"/>
</dbReference>
<evidence type="ECO:0000313" key="12">
    <source>
        <dbReference type="EMBL" id="MXQ99503.1"/>
    </source>
</evidence>
<feature type="compositionally biased region" description="Low complexity" evidence="8">
    <location>
        <begin position="355"/>
        <end position="387"/>
    </location>
</feature>
<dbReference type="SMART" id="SM01392">
    <property type="entry name" value="MAGE_N"/>
    <property type="match status" value="2"/>
</dbReference>
<feature type="region of interest" description="Disordered" evidence="8">
    <location>
        <begin position="633"/>
        <end position="663"/>
    </location>
</feature>
<proteinExistence type="predicted"/>
<sequence>MVGRSSLLVGNLKKYAQGFLPEKLPQQDHTTTTDSEMEEPYLQESKEEGTPLKLKCELCGWVDFAYKFKRSKHFCSMACAKRYNVGCTKRVGLFHSDQSKVQKVGAMTHNRHQASKANLPTLTKDTKKQPTGTIPLSVTAALQLTHSQEDSSRCSDNSSYEEPLSPISASSSTSRQQQGLRDLELPDMHMRDLAGMGRHFLSSEPTKWNVDDVYEFIRSLPGCQEITEEFHGQEINGQALLLLKEDHLMSAINIKLGPTLKIYVCISMLKEQGGGGKGPPLWGVAGEEVSEPPWWLSGAFLSVGGAERFQHHLLACLLPCQLCLLIVMPRGQKSKRRGCEKRRLARMETKDLGNAQAAATPTPTSGSTPPGSPPAGAGQKPQGAAATSSPVAGALHPRSKARGRGQVEERENSSRASTSAKTAPLDPLTEKAGVLVNFLLDQFKMKEPIRKIDMLKLFHKRYKTRFPEILRRAAKCMELSFGLELKEVKPNGYSYTLVSKIGLISDEVLSSSCEVPKNGLLMPLLNVIYVYGNRASEADVWEFLNVLGIYDGKQHVIFGDPRKLITEEWVQQNYLVYRQIPDSDPLSYEFLWGSRAYAETSKMKVLEFLAKISSTIPSAFPFHYAEALGEEKRSRGRSLVRSRGAARATARSRVPPRDPSSAQCPNLLCIGPDSCLWSLTTAIMPRAQKSKHCAREKRHQARVETQGLHDQATTSRGEETTSSSPPDSESTPSSSSAAGTATEPQGAQGTTSAAAGAICKRSGVGGIARSRSAVRGTARSRSGVGAGGQVQEGENSSQASAAAASSHTDLLTRTAEILVQYLLFKYKMRELIKRSKMLQEINRRYKEQFPEILRRASEHMEMVFGLVLKEVRPNSHCYTLVSHLDLSDSESLRGDRGLPKNGLLMPLLGVIYLNGNHAPEEKIWKFLNMLGIYDGRSHFIFGEPRKLITEDLVREEYLEYRQVPGSDPPRYEFLWGPKALTETSKKKVLQFLAKVKDSVHPALQQHMKRLGERK</sequence>
<comment type="caution">
    <text evidence="12">The sequence shown here is derived from an EMBL/GenBank/DDBJ whole genome shotgun (WGS) entry which is preliminary data.</text>
</comment>
<dbReference type="Pfam" id="PF21319">
    <property type="entry name" value="zf-FCS_1"/>
    <property type="match status" value="1"/>
</dbReference>
<dbReference type="PANTHER" id="PTHR11736">
    <property type="entry name" value="MELANOMA-ASSOCIATED ANTIGEN MAGE ANTIGEN"/>
    <property type="match status" value="1"/>
</dbReference>
<keyword evidence="5" id="KW-0238">DNA-binding</keyword>
<comment type="subcellular location">
    <subcellularLocation>
        <location evidence="1">Nucleus</location>
    </subcellularLocation>
</comment>
<dbReference type="GO" id="GO:0008270">
    <property type="term" value="F:zinc ion binding"/>
    <property type="evidence" value="ECO:0007669"/>
    <property type="project" value="UniProtKB-KW"/>
</dbReference>
<keyword evidence="2" id="KW-0479">Metal-binding</keyword>
<evidence type="ECO:0000259" key="11">
    <source>
        <dbReference type="PROSITE" id="PS51024"/>
    </source>
</evidence>
<dbReference type="InterPro" id="IPR021072">
    <property type="entry name" value="MAGE_N"/>
</dbReference>
<feature type="compositionally biased region" description="Low complexity" evidence="8">
    <location>
        <begin position="791"/>
        <end position="801"/>
    </location>
</feature>
<dbReference type="PROSITE" id="PS50838">
    <property type="entry name" value="MAGE"/>
    <property type="match status" value="2"/>
</dbReference>
<dbReference type="FunFam" id="1.10.10.1200:FF:000007">
    <property type="entry name" value="Melanoma-associated antigen C2"/>
    <property type="match status" value="2"/>
</dbReference>
<accession>A0A6B0SL86</accession>
<dbReference type="SMART" id="SM01373">
    <property type="entry name" value="MAGE"/>
    <property type="match status" value="2"/>
</dbReference>
<evidence type="ECO:0000256" key="2">
    <source>
        <dbReference type="ARBA" id="ARBA00022723"/>
    </source>
</evidence>
<dbReference type="InterPro" id="IPR012313">
    <property type="entry name" value="Znf_FCS"/>
</dbReference>
<evidence type="ECO:0000256" key="6">
    <source>
        <dbReference type="ARBA" id="ARBA00023242"/>
    </source>
</evidence>
<feature type="domain" description="MAGE" evidence="10">
    <location>
        <begin position="811"/>
        <end position="1010"/>
    </location>
</feature>
<feature type="compositionally biased region" description="Low complexity" evidence="8">
    <location>
        <begin position="165"/>
        <end position="174"/>
    </location>
</feature>
<dbReference type="Pfam" id="PF00536">
    <property type="entry name" value="SAM_1"/>
    <property type="match status" value="1"/>
</dbReference>
<evidence type="ECO:0008006" key="14">
    <source>
        <dbReference type="Google" id="ProtNLM"/>
    </source>
</evidence>
<evidence type="ECO:0000256" key="5">
    <source>
        <dbReference type="ARBA" id="ARBA00023125"/>
    </source>
</evidence>
<feature type="region of interest" description="Disordered" evidence="8">
    <location>
        <begin position="769"/>
        <end position="801"/>
    </location>
</feature>
<dbReference type="Gene3D" id="1.10.10.1210">
    <property type="entry name" value="MAGE homology domain, winged helix WH2 motif"/>
    <property type="match status" value="2"/>
</dbReference>
<keyword evidence="3 7" id="KW-0863">Zinc-finger</keyword>
<name>A0A6B0SL86_9CETA</name>
<dbReference type="Pfam" id="PF12440">
    <property type="entry name" value="MAGE_N"/>
    <property type="match status" value="2"/>
</dbReference>
<dbReference type="GO" id="GO:0000122">
    <property type="term" value="P:negative regulation of transcription by RNA polymerase II"/>
    <property type="evidence" value="ECO:0007669"/>
    <property type="project" value="TreeGrafter"/>
</dbReference>
<evidence type="ECO:0000259" key="10">
    <source>
        <dbReference type="PROSITE" id="PS50838"/>
    </source>
</evidence>
<evidence type="ECO:0000256" key="4">
    <source>
        <dbReference type="ARBA" id="ARBA00022833"/>
    </source>
</evidence>
<dbReference type="FunFam" id="3.30.60.160:FF:000002">
    <property type="entry name" value="Polyhomeotic-like protein 2 isoform 1"/>
    <property type="match status" value="1"/>
</dbReference>
<dbReference type="InterPro" id="IPR041898">
    <property type="entry name" value="MAGE_WH1"/>
</dbReference>
<protein>
    <recommendedName>
        <fullName evidence="14">MAGE domain-containing protein</fullName>
    </recommendedName>
</protein>
<evidence type="ECO:0000256" key="1">
    <source>
        <dbReference type="ARBA" id="ARBA00004123"/>
    </source>
</evidence>
<dbReference type="Pfam" id="PF01454">
    <property type="entry name" value="MAGE"/>
    <property type="match status" value="2"/>
</dbReference>
<dbReference type="PANTHER" id="PTHR11736:SF22">
    <property type="entry name" value="MAGE DOMAIN-CONTAINING PROTEIN"/>
    <property type="match status" value="1"/>
</dbReference>
<evidence type="ECO:0000313" key="13">
    <source>
        <dbReference type="Proteomes" id="UP000322234"/>
    </source>
</evidence>
<feature type="region of interest" description="Disordered" evidence="8">
    <location>
        <begin position="348"/>
        <end position="425"/>
    </location>
</feature>
<reference evidence="12" key="1">
    <citation type="submission" date="2019-10" db="EMBL/GenBank/DDBJ databases">
        <title>The sequence and de novo assembly of the wild yak genome.</title>
        <authorList>
            <person name="Liu Y."/>
        </authorList>
    </citation>
    <scope>NUCLEOTIDE SEQUENCE [LARGE SCALE GENOMIC DNA]</scope>
    <source>
        <strain evidence="12">WY2019</strain>
    </source>
</reference>
<feature type="domain" description="FCS-type" evidence="11">
    <location>
        <begin position="47"/>
        <end position="81"/>
    </location>
</feature>
<dbReference type="EMBL" id="VBQZ03000492">
    <property type="protein sequence ID" value="MXQ99503.1"/>
    <property type="molecule type" value="Genomic_DNA"/>
</dbReference>
<dbReference type="Pfam" id="PF16616">
    <property type="entry name" value="PHC2_SAM_assoc"/>
    <property type="match status" value="1"/>
</dbReference>
<dbReference type="PROSITE" id="PS51024">
    <property type="entry name" value="ZF_FCS"/>
    <property type="match status" value="1"/>
</dbReference>
<organism evidence="12 13">
    <name type="scientific">Bos mutus</name>
    <name type="common">wild yak</name>
    <dbReference type="NCBI Taxonomy" id="72004"/>
    <lineage>
        <taxon>Eukaryota</taxon>
        <taxon>Metazoa</taxon>
        <taxon>Chordata</taxon>
        <taxon>Craniata</taxon>
        <taxon>Vertebrata</taxon>
        <taxon>Euteleostomi</taxon>
        <taxon>Mammalia</taxon>
        <taxon>Eutheria</taxon>
        <taxon>Laurasiatheria</taxon>
        <taxon>Artiodactyla</taxon>
        <taxon>Ruminantia</taxon>
        <taxon>Pecora</taxon>
        <taxon>Bovidae</taxon>
        <taxon>Bovinae</taxon>
        <taxon>Bos</taxon>
    </lineage>
</organism>
<keyword evidence="6" id="KW-0539">Nucleus</keyword>
<dbReference type="SMART" id="SM00454">
    <property type="entry name" value="SAM"/>
    <property type="match status" value="1"/>
</dbReference>
<evidence type="ECO:0000256" key="3">
    <source>
        <dbReference type="ARBA" id="ARBA00022771"/>
    </source>
</evidence>
<feature type="compositionally biased region" description="Basic residues" evidence="8">
    <location>
        <begin position="688"/>
        <end position="700"/>
    </location>
</feature>
<dbReference type="InterPro" id="IPR038603">
    <property type="entry name" value="Znf_FCS_sf"/>
</dbReference>
<feature type="domain" description="SAM" evidence="9">
    <location>
        <begin position="208"/>
        <end position="272"/>
    </location>
</feature>
<dbReference type="GO" id="GO:0005634">
    <property type="term" value="C:nucleus"/>
    <property type="evidence" value="ECO:0007669"/>
    <property type="project" value="UniProtKB-SubCell"/>
</dbReference>
<dbReference type="Gene3D" id="1.10.10.1200">
    <property type="entry name" value="MAGE homology domain, winged helix WH1 motif"/>
    <property type="match status" value="2"/>
</dbReference>
<dbReference type="SUPFAM" id="SSF47769">
    <property type="entry name" value="SAM/Pointed domain"/>
    <property type="match status" value="1"/>
</dbReference>
<dbReference type="Gene3D" id="1.10.150.50">
    <property type="entry name" value="Transcription Factor, Ets-1"/>
    <property type="match status" value="1"/>
</dbReference>
<keyword evidence="13" id="KW-1185">Reference proteome</keyword>
<evidence type="ECO:0000259" key="9">
    <source>
        <dbReference type="PROSITE" id="PS50105"/>
    </source>
</evidence>
<dbReference type="Proteomes" id="UP000322234">
    <property type="component" value="Unassembled WGS sequence"/>
</dbReference>
<feature type="region of interest" description="Disordered" evidence="8">
    <location>
        <begin position="147"/>
        <end position="179"/>
    </location>
</feature>
<feature type="compositionally biased region" description="Low complexity" evidence="8">
    <location>
        <begin position="641"/>
        <end position="653"/>
    </location>
</feature>
<feature type="region of interest" description="Disordered" evidence="8">
    <location>
        <begin position="688"/>
        <end position="754"/>
    </location>
</feature>
<feature type="compositionally biased region" description="Low complexity" evidence="8">
    <location>
        <begin position="720"/>
        <end position="754"/>
    </location>
</feature>
<dbReference type="CDD" id="cd09577">
    <property type="entry name" value="SAM_Ph1_2_3"/>
    <property type="match status" value="1"/>
</dbReference>
<dbReference type="InterPro" id="IPR002190">
    <property type="entry name" value="MHD_dom"/>
</dbReference>
<dbReference type="Gene3D" id="3.30.60.160">
    <property type="match status" value="1"/>
</dbReference>